<accession>F9F3G4</accession>
<dbReference type="OrthoDB" id="4949264at2759"/>
<feature type="non-terminal residue" evidence="2">
    <location>
        <position position="1"/>
    </location>
</feature>
<feature type="compositionally biased region" description="Acidic residues" evidence="1">
    <location>
        <begin position="65"/>
        <end position="74"/>
    </location>
</feature>
<proteinExistence type="predicted"/>
<evidence type="ECO:0000256" key="1">
    <source>
        <dbReference type="SAM" id="MobiDB-lite"/>
    </source>
</evidence>
<protein>
    <submittedName>
        <fullName evidence="2">Uncharacterized protein</fullName>
    </submittedName>
</protein>
<comment type="caution">
    <text evidence="2">The sequence shown here is derived from an EMBL/GenBank/DDBJ whole genome shotgun (WGS) entry which is preliminary data.</text>
</comment>
<evidence type="ECO:0000313" key="2">
    <source>
        <dbReference type="EMBL" id="EGU88544.1"/>
    </source>
</evidence>
<feature type="compositionally biased region" description="Basic and acidic residues" evidence="1">
    <location>
        <begin position="79"/>
        <end position="92"/>
    </location>
</feature>
<reference evidence="2" key="1">
    <citation type="journal article" date="2012" name="Mol. Plant Microbe Interact.">
        <title>A highly conserved effector in Fusarium oxysporum is required for full virulence on Arabidopsis.</title>
        <authorList>
            <person name="Thatcher L.F."/>
            <person name="Gardiner D.M."/>
            <person name="Kazan K."/>
            <person name="Manners J."/>
        </authorList>
    </citation>
    <scope>NUCLEOTIDE SEQUENCE [LARGE SCALE GENOMIC DNA]</scope>
    <source>
        <strain evidence="2">Fo5176</strain>
    </source>
</reference>
<gene>
    <name evidence="2" type="ORF">FOXB_00939</name>
</gene>
<name>F9F3G4_FUSOF</name>
<dbReference type="AlphaFoldDB" id="F9F3G4"/>
<feature type="region of interest" description="Disordered" evidence="1">
    <location>
        <begin position="53"/>
        <end position="93"/>
    </location>
</feature>
<organism evidence="2">
    <name type="scientific">Fusarium oxysporum (strain Fo5176)</name>
    <name type="common">Fusarium vascular wilt</name>
    <dbReference type="NCBI Taxonomy" id="660025"/>
    <lineage>
        <taxon>Eukaryota</taxon>
        <taxon>Fungi</taxon>
        <taxon>Dikarya</taxon>
        <taxon>Ascomycota</taxon>
        <taxon>Pezizomycotina</taxon>
        <taxon>Sordariomycetes</taxon>
        <taxon>Hypocreomycetidae</taxon>
        <taxon>Hypocreales</taxon>
        <taxon>Nectriaceae</taxon>
        <taxon>Fusarium</taxon>
        <taxon>Fusarium oxysporum species complex</taxon>
    </lineage>
</organism>
<sequence>EIRRKATKRSTIISSWKKTGIYPFNPSAVLDRMVDPLSSLSLEAAEAHLPGYISAGDSSAHPSDEDSESDEEDVGQFSRDLHHSNRVNEENRLVSSTPPLVNWNEVITPELKMRQIRQYEQYVALRIELRKAHTSLALNGITATQEMRRLKEENLKRPARDQGTVILANYGPITVYDARLRVAKDLHNRRANQAAETQRMHKKEVRDEVAYLRRWMTEVRRLLRASLQQLRVNDLYSSQPTYSQGVRPFTAGQFHIKTQHQDCISSAGLLGTKYCLYRELHAKMRESKVRRKEAKEAGETEVPRLFNFYWNPPFLLPYDYGVKIVNEALEFVVADDEKRRASRKKLSLEVDGVEIDEELEESDSDTAGSLENDKITIRDSITVS</sequence>
<dbReference type="EMBL" id="AFQF01000356">
    <property type="protein sequence ID" value="EGU88544.1"/>
    <property type="molecule type" value="Genomic_DNA"/>
</dbReference>